<dbReference type="EMBL" id="CACRXK020016056">
    <property type="protein sequence ID" value="CAB4029271.1"/>
    <property type="molecule type" value="Genomic_DNA"/>
</dbReference>
<comment type="caution">
    <text evidence="2">The sequence shown here is derived from an EMBL/GenBank/DDBJ whole genome shotgun (WGS) entry which is preliminary data.</text>
</comment>
<sequence>MDLDGINDVVVVNMNERSNSREQNSERPGNTRDDCVNEIIVLGSNGKQVSKDNTTELSEKMEVDDLDKSIEHHDPAQWFNKLLLEEIKQNLHRRYDLANQALHDDFLFKSCFTKTLYYNENKSLPVYKCGLTKGISTDKVADIIINGCKESSRVASSVPTAIEKNVVFVVKTDALGDREDIKCDDLGGWTVTGSKKFLYEKKQSNVQKISIEENVSGRSVFLLRRLFYKNISLPSLRKSIVTAENLNTKEQLDLAFVQYIFTEGEQRVHVKPHGNSNNKTKESKPYKRTMQSTKDLVQAKLAKHSPRKVVHDVIEERGGIDQIQSAGEFPRNRTQIYNAKRGLGNPNGKISTCVKDPFLDVLIKAKEEQCERNNETIGFIRDIPMFPEPVVFLTTEQQLFDVERFCTNPESFCVLGVDATFQISDYYFTFVTYQNLLLETERGNHPVTIGPGILHKRKLTSSYKNLPLLMTKYQPGINGVLVYGTDGEPNLYHAFSDVFSDAKHLRCDIHLRDNIQHKLDELGMTKEFSMEIISDIFGKNVGDKREGGLIDCTSSDDFDQACDIAVKKWSNFSKGEEFVKYFLDGRSDVLRESCRADIRSMCGLGYPPRVYTQNANECMNRVIKQTKPTQYGKKSLTFLEYVEKIESEVKRQQEEQFLAVIGRGEYRLRKEFEFLHVDEANFYRMTPKQKIDMKKKFFTISVSEKNGNVSSTETNPVSTQSYSLSVTATQSQIINVPFQILRPMFEKASRTVETKSNVWKVPSLDHGKERYVTYMVMSQTSPKPHTVFVHSKTNKVECDSTCVNFTSYRICSHCIAAAEMAECLPEFLSWFRKGGKKTNLTSVVNINMPANAGKKISKATQRRKGSSNKEAGKSLMPVVSRLTGGTRSSGVFQPRQVPTSAVVPGPGYNQLGSFSMSSAVDVQNTGCPPNQFQMNSYHFNSHPYSLHHRQQQISVPMSSAFNDAVQSPSFQYGSLHHRQQQISVPMSSAFNDAVQSPSFQYGINPQLHIHPGKPNPAPGAFVIALLKFTDPRVCKCYGCRDTLKPDSAIPPCPNDMIIASRQFRKYFKADGKEHTSPELSMVYFHARVSCILLQFPGYLGNTLSVPSDLVPHLQESHKQLLRKRFNILL</sequence>
<keyword evidence="3" id="KW-1185">Reference proteome</keyword>
<proteinExistence type="predicted"/>
<name>A0A7D9LAV2_PARCT</name>
<reference evidence="2" key="1">
    <citation type="submission" date="2020-04" db="EMBL/GenBank/DDBJ databases">
        <authorList>
            <person name="Alioto T."/>
            <person name="Alioto T."/>
            <person name="Gomez Garrido J."/>
        </authorList>
    </citation>
    <scope>NUCLEOTIDE SEQUENCE</scope>
    <source>
        <strain evidence="2">A484AB</strain>
    </source>
</reference>
<feature type="region of interest" description="Disordered" evidence="1">
    <location>
        <begin position="854"/>
        <end position="874"/>
    </location>
</feature>
<protein>
    <submittedName>
        <fullName evidence="2">Uncharacterized protein</fullName>
    </submittedName>
</protein>
<evidence type="ECO:0000313" key="2">
    <source>
        <dbReference type="EMBL" id="CAB4029271.1"/>
    </source>
</evidence>
<organism evidence="2 3">
    <name type="scientific">Paramuricea clavata</name>
    <name type="common">Red gorgonian</name>
    <name type="synonym">Violescent sea-whip</name>
    <dbReference type="NCBI Taxonomy" id="317549"/>
    <lineage>
        <taxon>Eukaryota</taxon>
        <taxon>Metazoa</taxon>
        <taxon>Cnidaria</taxon>
        <taxon>Anthozoa</taxon>
        <taxon>Octocorallia</taxon>
        <taxon>Malacalcyonacea</taxon>
        <taxon>Plexauridae</taxon>
        <taxon>Paramuricea</taxon>
    </lineage>
</organism>
<accession>A0A7D9LAV2</accession>
<dbReference type="Proteomes" id="UP001152795">
    <property type="component" value="Unassembled WGS sequence"/>
</dbReference>
<evidence type="ECO:0000256" key="1">
    <source>
        <dbReference type="SAM" id="MobiDB-lite"/>
    </source>
</evidence>
<evidence type="ECO:0000313" key="3">
    <source>
        <dbReference type="Proteomes" id="UP001152795"/>
    </source>
</evidence>
<feature type="compositionally biased region" description="Basic residues" evidence="1">
    <location>
        <begin position="855"/>
        <end position="866"/>
    </location>
</feature>
<gene>
    <name evidence="2" type="ORF">PACLA_8A035282</name>
</gene>
<dbReference type="AlphaFoldDB" id="A0A7D9LAV2"/>
<dbReference type="OrthoDB" id="5987462at2759"/>
<feature type="region of interest" description="Disordered" evidence="1">
    <location>
        <begin position="270"/>
        <end position="290"/>
    </location>
</feature>